<evidence type="ECO:0000256" key="1">
    <source>
        <dbReference type="ARBA" id="ARBA00000683"/>
    </source>
</evidence>
<dbReference type="PANTHER" id="PTHR46244:SF1">
    <property type="entry name" value="PHOSPHOENOLPYRUVATE-DEPENDENT PHOSPHOTRANSFERASE SYSTEM"/>
    <property type="match status" value="1"/>
</dbReference>
<dbReference type="PROSITE" id="PS00742">
    <property type="entry name" value="PEP_ENZYMES_2"/>
    <property type="match status" value="1"/>
</dbReference>
<dbReference type="Proteomes" id="UP000184171">
    <property type="component" value="Unassembled WGS sequence"/>
</dbReference>
<evidence type="ECO:0000256" key="8">
    <source>
        <dbReference type="ARBA" id="ARBA00022597"/>
    </source>
</evidence>
<evidence type="ECO:0000313" key="16">
    <source>
        <dbReference type="Proteomes" id="UP000184171"/>
    </source>
</evidence>
<comment type="subcellular location">
    <subcellularLocation>
        <location evidence="3">Cytoplasm</location>
    </subcellularLocation>
</comment>
<keyword evidence="10" id="KW-0598">Phosphotransferase system</keyword>
<evidence type="ECO:0000259" key="14">
    <source>
        <dbReference type="SMART" id="SM00065"/>
    </source>
</evidence>
<keyword evidence="6" id="KW-0813">Transport</keyword>
<dbReference type="Gene3D" id="3.50.30.10">
    <property type="entry name" value="Phosphohistidine domain"/>
    <property type="match status" value="1"/>
</dbReference>
<keyword evidence="12" id="KW-0418">Kinase</keyword>
<dbReference type="InterPro" id="IPR029016">
    <property type="entry name" value="GAF-like_dom_sf"/>
</dbReference>
<evidence type="ECO:0000256" key="12">
    <source>
        <dbReference type="ARBA" id="ARBA00022777"/>
    </source>
</evidence>
<dbReference type="AlphaFoldDB" id="A0A1M6LFX7"/>
<dbReference type="InterPro" id="IPR008731">
    <property type="entry name" value="PTS_EIN"/>
</dbReference>
<keyword evidence="8" id="KW-0762">Sugar transport</keyword>
<evidence type="ECO:0000256" key="6">
    <source>
        <dbReference type="ARBA" id="ARBA00022448"/>
    </source>
</evidence>
<comment type="similarity">
    <text evidence="4">Belongs to the PEP-utilizing enzyme family.</text>
</comment>
<keyword evidence="9 15" id="KW-0808">Transferase</keyword>
<dbReference type="InterPro" id="IPR015813">
    <property type="entry name" value="Pyrv/PenolPyrv_kinase-like_dom"/>
</dbReference>
<reference evidence="15 16" key="1">
    <citation type="submission" date="2016-11" db="EMBL/GenBank/DDBJ databases">
        <authorList>
            <person name="Jaros S."/>
            <person name="Januszkiewicz K."/>
            <person name="Wedrychowicz H."/>
        </authorList>
    </citation>
    <scope>NUCLEOTIDE SEQUENCE [LARGE SCALE GENOMIC DNA]</scope>
    <source>
        <strain evidence="15 16">DSM 5091</strain>
    </source>
</reference>
<dbReference type="Pfam" id="PF05524">
    <property type="entry name" value="PEP-utilisers_N"/>
    <property type="match status" value="1"/>
</dbReference>
<dbReference type="SUPFAM" id="SSF51621">
    <property type="entry name" value="Phosphoenolpyruvate/pyruvate domain"/>
    <property type="match status" value="1"/>
</dbReference>
<dbReference type="InterPro" id="IPR023151">
    <property type="entry name" value="PEP_util_CS"/>
</dbReference>
<dbReference type="GO" id="GO:0008965">
    <property type="term" value="F:phosphoenolpyruvate-protein phosphotransferase activity"/>
    <property type="evidence" value="ECO:0007669"/>
    <property type="project" value="UniProtKB-EC"/>
</dbReference>
<dbReference type="NCBIfam" id="TIGR01417">
    <property type="entry name" value="PTS_I_fam"/>
    <property type="match status" value="1"/>
</dbReference>
<comment type="cofactor">
    <cofactor evidence="2">
        <name>Mg(2+)</name>
        <dbReference type="ChEBI" id="CHEBI:18420"/>
    </cofactor>
</comment>
<evidence type="ECO:0000313" key="15">
    <source>
        <dbReference type="EMBL" id="SHJ70090.1"/>
    </source>
</evidence>
<dbReference type="InterPro" id="IPR006318">
    <property type="entry name" value="PTS_EI-like"/>
</dbReference>
<keyword evidence="16" id="KW-1185">Reference proteome</keyword>
<dbReference type="InterPro" id="IPR036618">
    <property type="entry name" value="PtsI_HPr-bd_sf"/>
</dbReference>
<dbReference type="Gene3D" id="1.10.274.10">
    <property type="entry name" value="PtsI, HPr-binding domain"/>
    <property type="match status" value="1"/>
</dbReference>
<dbReference type="Gene3D" id="3.20.20.60">
    <property type="entry name" value="Phosphoenolpyruvate-binding domains"/>
    <property type="match status" value="1"/>
</dbReference>
<evidence type="ECO:0000256" key="2">
    <source>
        <dbReference type="ARBA" id="ARBA00001946"/>
    </source>
</evidence>
<evidence type="ECO:0000256" key="9">
    <source>
        <dbReference type="ARBA" id="ARBA00022679"/>
    </source>
</evidence>
<dbReference type="SUPFAM" id="SSF55781">
    <property type="entry name" value="GAF domain-like"/>
    <property type="match status" value="1"/>
</dbReference>
<dbReference type="SMART" id="SM00065">
    <property type="entry name" value="GAF"/>
    <property type="match status" value="1"/>
</dbReference>
<dbReference type="GO" id="GO:0046872">
    <property type="term" value="F:metal ion binding"/>
    <property type="evidence" value="ECO:0007669"/>
    <property type="project" value="UniProtKB-KW"/>
</dbReference>
<evidence type="ECO:0000256" key="10">
    <source>
        <dbReference type="ARBA" id="ARBA00022683"/>
    </source>
</evidence>
<dbReference type="Pfam" id="PF02896">
    <property type="entry name" value="PEP-utilizers_C"/>
    <property type="match status" value="1"/>
</dbReference>
<keyword evidence="11" id="KW-0479">Metal-binding</keyword>
<dbReference type="GO" id="GO:0005737">
    <property type="term" value="C:cytoplasm"/>
    <property type="evidence" value="ECO:0007669"/>
    <property type="project" value="UniProtKB-SubCell"/>
</dbReference>
<dbReference type="PRINTS" id="PR01736">
    <property type="entry name" value="PHPHTRNFRASE"/>
</dbReference>
<dbReference type="InterPro" id="IPR050499">
    <property type="entry name" value="PEP-utilizing_PTS_enzyme"/>
</dbReference>
<dbReference type="InterPro" id="IPR000121">
    <property type="entry name" value="PEP_util_C"/>
</dbReference>
<dbReference type="EC" id="2.7.3.9" evidence="5"/>
<feature type="domain" description="GAF" evidence="14">
    <location>
        <begin position="20"/>
        <end position="162"/>
    </location>
</feature>
<dbReference type="InterPro" id="IPR008279">
    <property type="entry name" value="PEP-util_enz_mobile_dom"/>
</dbReference>
<dbReference type="RefSeq" id="WP_072909521.1">
    <property type="nucleotide sequence ID" value="NZ_FQZT01000013.1"/>
</dbReference>
<name>A0A1M6LFX7_MALRU</name>
<dbReference type="GO" id="GO:0009401">
    <property type="term" value="P:phosphoenolpyruvate-dependent sugar phosphotransferase system"/>
    <property type="evidence" value="ECO:0007669"/>
    <property type="project" value="UniProtKB-KW"/>
</dbReference>
<dbReference type="EMBL" id="FQZT01000013">
    <property type="protein sequence ID" value="SHJ70090.1"/>
    <property type="molecule type" value="Genomic_DNA"/>
</dbReference>
<protein>
    <recommendedName>
        <fullName evidence="5">phosphoenolpyruvate--protein phosphotransferase</fullName>
        <ecNumber evidence="5">2.7.3.9</ecNumber>
    </recommendedName>
</protein>
<dbReference type="Pfam" id="PF01590">
    <property type="entry name" value="GAF"/>
    <property type="match status" value="1"/>
</dbReference>
<evidence type="ECO:0000256" key="4">
    <source>
        <dbReference type="ARBA" id="ARBA00007837"/>
    </source>
</evidence>
<dbReference type="Gene3D" id="3.30.450.40">
    <property type="match status" value="1"/>
</dbReference>
<sequence>MENSLSILKEIVQKAASAESVETQMTYIVSAVRSAMKVSVCSLYIADTDGGLVLAATDGLASVAVGNVKLSAGEGLVGLVASSSHPVSTDNAAEHPAYRYFPETGEEQYQAFLGVPLVHLRQLIGVLVIQEQEKRIFSSDEEAFLVTVAAQLAATLFLERDRHPADEPDLQPDDMQRLKGVKGAPGIAIGSIYLISGNDLSEVADKECSDSSLELERFHTALQQCRDQLEQGSLSFGDQLSGEVASIFSVYHMLLNSRELISSVEAAVRNGSWAPGALRETVTDLSTRFEQMDDPYLRLRAEDVRNIGNKIYASMNGAEPAVSEQQNLILAGDLISIADIARFKPGQLAGIICRAGSALSHTAVLANALGLPAVMGGGKLKRWQQGALAIVDGHQGEVILNPSPQVLAEYRNLADRERNLFAGLEELRDLPALTPDGFRIKLYANTGLMADISPGLKHGAEGVGLYRSEIPFMEHDHFPTEEQQLQTYRQVLKAYAGKPVTIRTLDIGGDKLLPYFRFSEENPYLGWRGIRFTLDNRPIFMTQLRAFLRAAEGLHNLKILLPMVSRVDELEAFMQLLDDACAQLDGEGIDIEKPPVGIMVEVPAAVNLLPFLAKRIDFVSIGSNDLAQYLLALDRNNSRVSHMFDNLHPAMLREVYRIVTECRKFDLPLSLCGEMAADPLAVVLLLGMRIEALSMSAYSLPKIKWLIRTLPAEVAEQTLQEALLLEHENLVRDLVKRVLGQYNLAALFR</sequence>
<dbReference type="InterPro" id="IPR036637">
    <property type="entry name" value="Phosphohistidine_dom_sf"/>
</dbReference>
<gene>
    <name evidence="15" type="ORF">SAMN02745165_02964</name>
</gene>
<dbReference type="PANTHER" id="PTHR46244">
    <property type="entry name" value="PHOSPHOENOLPYRUVATE-PROTEIN PHOSPHOTRANSFERASE"/>
    <property type="match status" value="1"/>
</dbReference>
<evidence type="ECO:0000256" key="13">
    <source>
        <dbReference type="ARBA" id="ARBA00022842"/>
    </source>
</evidence>
<evidence type="ECO:0000256" key="11">
    <source>
        <dbReference type="ARBA" id="ARBA00022723"/>
    </source>
</evidence>
<dbReference type="SUPFAM" id="SSF47831">
    <property type="entry name" value="Enzyme I of the PEP:sugar phosphotransferase system HPr-binding (sub)domain"/>
    <property type="match status" value="1"/>
</dbReference>
<dbReference type="NCBIfam" id="NF008283">
    <property type="entry name" value="PRK11061.1"/>
    <property type="match status" value="1"/>
</dbReference>
<proteinExistence type="inferred from homology"/>
<dbReference type="InterPro" id="IPR040442">
    <property type="entry name" value="Pyrv_kinase-like_dom_sf"/>
</dbReference>
<dbReference type="SUPFAM" id="SSF52009">
    <property type="entry name" value="Phosphohistidine domain"/>
    <property type="match status" value="1"/>
</dbReference>
<dbReference type="GO" id="GO:0016301">
    <property type="term" value="F:kinase activity"/>
    <property type="evidence" value="ECO:0007669"/>
    <property type="project" value="UniProtKB-KW"/>
</dbReference>
<dbReference type="STRING" id="1122189.SAMN02745165_02964"/>
<keyword evidence="13" id="KW-0460">Magnesium</keyword>
<evidence type="ECO:0000256" key="5">
    <source>
        <dbReference type="ARBA" id="ARBA00012232"/>
    </source>
</evidence>
<dbReference type="Pfam" id="PF00391">
    <property type="entry name" value="PEP-utilizers"/>
    <property type="match status" value="1"/>
</dbReference>
<dbReference type="OrthoDB" id="9765468at2"/>
<organism evidence="15 16">
    <name type="scientific">Malonomonas rubra DSM 5091</name>
    <dbReference type="NCBI Taxonomy" id="1122189"/>
    <lineage>
        <taxon>Bacteria</taxon>
        <taxon>Pseudomonadati</taxon>
        <taxon>Thermodesulfobacteriota</taxon>
        <taxon>Desulfuromonadia</taxon>
        <taxon>Desulfuromonadales</taxon>
        <taxon>Geopsychrobacteraceae</taxon>
        <taxon>Malonomonas</taxon>
    </lineage>
</organism>
<comment type="catalytic activity">
    <reaction evidence="1">
        <text>L-histidyl-[protein] + phosphoenolpyruvate = N(pros)-phospho-L-histidyl-[protein] + pyruvate</text>
        <dbReference type="Rhea" id="RHEA:23880"/>
        <dbReference type="Rhea" id="RHEA-COMP:9745"/>
        <dbReference type="Rhea" id="RHEA-COMP:9746"/>
        <dbReference type="ChEBI" id="CHEBI:15361"/>
        <dbReference type="ChEBI" id="CHEBI:29979"/>
        <dbReference type="ChEBI" id="CHEBI:58702"/>
        <dbReference type="ChEBI" id="CHEBI:64837"/>
        <dbReference type="EC" id="2.7.3.9"/>
    </reaction>
</comment>
<dbReference type="InterPro" id="IPR003018">
    <property type="entry name" value="GAF"/>
</dbReference>
<evidence type="ECO:0000256" key="7">
    <source>
        <dbReference type="ARBA" id="ARBA00022490"/>
    </source>
</evidence>
<evidence type="ECO:0000256" key="3">
    <source>
        <dbReference type="ARBA" id="ARBA00004496"/>
    </source>
</evidence>
<keyword evidence="7" id="KW-0963">Cytoplasm</keyword>
<accession>A0A1M6LFX7</accession>